<dbReference type="CDD" id="cd01647">
    <property type="entry name" value="RT_LTR"/>
    <property type="match status" value="1"/>
</dbReference>
<dbReference type="PANTHER" id="PTHR37984:SF11">
    <property type="entry name" value="INTEGRASE CATALYTIC DOMAIN-CONTAINING PROTEIN"/>
    <property type="match status" value="1"/>
</dbReference>
<evidence type="ECO:0000313" key="3">
    <source>
        <dbReference type="Proteomes" id="UP001283361"/>
    </source>
</evidence>
<dbReference type="Gene3D" id="3.10.10.10">
    <property type="entry name" value="HIV Type 1 Reverse Transcriptase, subunit A, domain 1"/>
    <property type="match status" value="1"/>
</dbReference>
<proteinExistence type="predicted"/>
<dbReference type="InterPro" id="IPR043128">
    <property type="entry name" value="Rev_trsase/Diguanyl_cyclase"/>
</dbReference>
<reference evidence="2" key="1">
    <citation type="journal article" date="2023" name="G3 (Bethesda)">
        <title>A reference genome for the long-term kleptoplast-retaining sea slug Elysia crispata morphotype clarki.</title>
        <authorList>
            <person name="Eastman K.E."/>
            <person name="Pendleton A.L."/>
            <person name="Shaikh M.A."/>
            <person name="Suttiyut T."/>
            <person name="Ogas R."/>
            <person name="Tomko P."/>
            <person name="Gavelis G."/>
            <person name="Widhalm J.R."/>
            <person name="Wisecaver J.H."/>
        </authorList>
    </citation>
    <scope>NUCLEOTIDE SEQUENCE</scope>
    <source>
        <strain evidence="2">ECLA1</strain>
    </source>
</reference>
<feature type="domain" description="Reverse transcriptase" evidence="1">
    <location>
        <begin position="1"/>
        <end position="179"/>
    </location>
</feature>
<evidence type="ECO:0000259" key="1">
    <source>
        <dbReference type="PROSITE" id="PS50878"/>
    </source>
</evidence>
<sequence length="234" mass="26475">MDVIEKVESPSQWMSPVIVVPKPGGKDVRLVVDMRAANQAVMRESHPIPTVDEVLHDMNGAKVFSKLDLKYGYHQIELDPDSREITTFVTHKGLFRYKRLIFGINAASEKFQNIISQALQGCEGAQNISDDIVVYGANQEEQYQRLRKVMHKLSEANLTLSKEKCEFGMDEITFTGHVLSEHGIGPTEERVKDFANAERPRSISEVKSFLGLVNFSGRFIKELARKSSSLERTY</sequence>
<dbReference type="Proteomes" id="UP001283361">
    <property type="component" value="Unassembled WGS sequence"/>
</dbReference>
<organism evidence="2 3">
    <name type="scientific">Elysia crispata</name>
    <name type="common">lettuce slug</name>
    <dbReference type="NCBI Taxonomy" id="231223"/>
    <lineage>
        <taxon>Eukaryota</taxon>
        <taxon>Metazoa</taxon>
        <taxon>Spiralia</taxon>
        <taxon>Lophotrochozoa</taxon>
        <taxon>Mollusca</taxon>
        <taxon>Gastropoda</taxon>
        <taxon>Heterobranchia</taxon>
        <taxon>Euthyneura</taxon>
        <taxon>Panpulmonata</taxon>
        <taxon>Sacoglossa</taxon>
        <taxon>Placobranchoidea</taxon>
        <taxon>Plakobranchidae</taxon>
        <taxon>Elysia</taxon>
    </lineage>
</organism>
<dbReference type="SUPFAM" id="SSF56672">
    <property type="entry name" value="DNA/RNA polymerases"/>
    <property type="match status" value="1"/>
</dbReference>
<keyword evidence="3" id="KW-1185">Reference proteome</keyword>
<dbReference type="Pfam" id="PF00078">
    <property type="entry name" value="RVT_1"/>
    <property type="match status" value="1"/>
</dbReference>
<dbReference type="PROSITE" id="PS50878">
    <property type="entry name" value="RT_POL"/>
    <property type="match status" value="1"/>
</dbReference>
<gene>
    <name evidence="2" type="ORF">RRG08_033998</name>
</gene>
<name>A0AAE0XRH4_9GAST</name>
<dbReference type="InterPro" id="IPR000477">
    <property type="entry name" value="RT_dom"/>
</dbReference>
<dbReference type="AlphaFoldDB" id="A0AAE0XRH4"/>
<dbReference type="EMBL" id="JAWDGP010007771">
    <property type="protein sequence ID" value="KAK3705420.1"/>
    <property type="molecule type" value="Genomic_DNA"/>
</dbReference>
<dbReference type="Gene3D" id="3.30.70.270">
    <property type="match status" value="2"/>
</dbReference>
<dbReference type="InterPro" id="IPR043502">
    <property type="entry name" value="DNA/RNA_pol_sf"/>
</dbReference>
<comment type="caution">
    <text evidence="2">The sequence shown here is derived from an EMBL/GenBank/DDBJ whole genome shotgun (WGS) entry which is preliminary data.</text>
</comment>
<dbReference type="PANTHER" id="PTHR37984">
    <property type="entry name" value="PROTEIN CBG26694"/>
    <property type="match status" value="1"/>
</dbReference>
<dbReference type="InterPro" id="IPR050951">
    <property type="entry name" value="Retrovirus_Pol_polyprotein"/>
</dbReference>
<protein>
    <recommendedName>
        <fullName evidence="1">Reverse transcriptase domain-containing protein</fullName>
    </recommendedName>
</protein>
<accession>A0AAE0XRH4</accession>
<evidence type="ECO:0000313" key="2">
    <source>
        <dbReference type="EMBL" id="KAK3705420.1"/>
    </source>
</evidence>